<dbReference type="NCBIfam" id="TIGR00174">
    <property type="entry name" value="miaA"/>
    <property type="match status" value="1"/>
</dbReference>
<comment type="similarity">
    <text evidence="3 10 13">Belongs to the IPP transferase family.</text>
</comment>
<organism evidence="14 15">
    <name type="scientific">Mageeibacillus indolicus</name>
    <dbReference type="NCBI Taxonomy" id="884684"/>
    <lineage>
        <taxon>Bacteria</taxon>
        <taxon>Bacillati</taxon>
        <taxon>Bacillota</taxon>
        <taxon>Clostridia</taxon>
        <taxon>Eubacteriales</taxon>
        <taxon>Oscillospiraceae</taxon>
        <taxon>Mageeibacillus</taxon>
    </lineage>
</organism>
<accession>A0A2J8B4H8</accession>
<feature type="site" description="Interaction with substrate tRNA" evidence="10">
    <location>
        <position position="132"/>
    </location>
</feature>
<protein>
    <recommendedName>
        <fullName evidence="10">tRNA dimethylallyltransferase</fullName>
        <ecNumber evidence="10">2.5.1.75</ecNumber>
    </recommendedName>
    <alternativeName>
        <fullName evidence="10">Dimethylallyl diphosphate:tRNA dimethylallyltransferase</fullName>
        <shortName evidence="10">DMAPP:tRNA dimethylallyltransferase</shortName>
        <shortName evidence="10">DMATase</shortName>
    </alternativeName>
    <alternativeName>
        <fullName evidence="10">Isopentenyl-diphosphate:tRNA isopentenyltransferase</fullName>
        <shortName evidence="10">IPP transferase</shortName>
        <shortName evidence="10">IPPT</shortName>
        <shortName evidence="10">IPTase</shortName>
    </alternativeName>
</protein>
<evidence type="ECO:0000256" key="7">
    <source>
        <dbReference type="ARBA" id="ARBA00022840"/>
    </source>
</evidence>
<dbReference type="PANTHER" id="PTHR11088:SF60">
    <property type="entry name" value="TRNA DIMETHYLALLYLTRANSFERASE"/>
    <property type="match status" value="1"/>
</dbReference>
<comment type="caution">
    <text evidence="10">Lacks conserved residue(s) required for the propagation of feature annotation.</text>
</comment>
<evidence type="ECO:0000256" key="11">
    <source>
        <dbReference type="RuleBase" id="RU003783"/>
    </source>
</evidence>
<dbReference type="GO" id="GO:0005524">
    <property type="term" value="F:ATP binding"/>
    <property type="evidence" value="ECO:0007669"/>
    <property type="project" value="UniProtKB-UniRule"/>
</dbReference>
<dbReference type="InterPro" id="IPR018022">
    <property type="entry name" value="IPT"/>
</dbReference>
<keyword evidence="7 10" id="KW-0067">ATP-binding</keyword>
<reference evidence="15" key="1">
    <citation type="submission" date="2017-04" db="EMBL/GenBank/DDBJ databases">
        <authorList>
            <person name="Bumgarner R.E."/>
            <person name="Fredricks D.N."/>
            <person name="Srinivasan S."/>
        </authorList>
    </citation>
    <scope>NUCLEOTIDE SEQUENCE [LARGE SCALE GENOMIC DNA]</scope>
    <source>
        <strain evidence="15">KA00405</strain>
    </source>
</reference>
<evidence type="ECO:0000256" key="8">
    <source>
        <dbReference type="ARBA" id="ARBA00022842"/>
    </source>
</evidence>
<name>A0A2J8B4H8_9FIRM</name>
<evidence type="ECO:0000313" key="15">
    <source>
        <dbReference type="Proteomes" id="UP000236394"/>
    </source>
</evidence>
<dbReference type="GO" id="GO:0052381">
    <property type="term" value="F:tRNA dimethylallyltransferase activity"/>
    <property type="evidence" value="ECO:0007669"/>
    <property type="project" value="UniProtKB-UniRule"/>
</dbReference>
<gene>
    <name evidence="10" type="primary">miaA</name>
    <name evidence="14" type="ORF">B7R76_02025</name>
</gene>
<evidence type="ECO:0000256" key="4">
    <source>
        <dbReference type="ARBA" id="ARBA00022679"/>
    </source>
</evidence>
<evidence type="ECO:0000256" key="10">
    <source>
        <dbReference type="HAMAP-Rule" id="MF_00185"/>
    </source>
</evidence>
<dbReference type="EC" id="2.5.1.75" evidence="10"/>
<evidence type="ECO:0000256" key="9">
    <source>
        <dbReference type="ARBA" id="ARBA00049563"/>
    </source>
</evidence>
<dbReference type="RefSeq" id="WP_051820960.1">
    <property type="nucleotide sequence ID" value="NZ_NBZD01000001.1"/>
</dbReference>
<feature type="binding site" evidence="10">
    <location>
        <begin position="18"/>
        <end position="25"/>
    </location>
    <ligand>
        <name>ATP</name>
        <dbReference type="ChEBI" id="CHEBI:30616"/>
    </ligand>
</feature>
<evidence type="ECO:0000256" key="3">
    <source>
        <dbReference type="ARBA" id="ARBA00005842"/>
    </source>
</evidence>
<keyword evidence="5 10" id="KW-0819">tRNA processing</keyword>
<comment type="caution">
    <text evidence="14">The sequence shown here is derived from an EMBL/GenBank/DDBJ whole genome shotgun (WGS) entry which is preliminary data.</text>
</comment>
<comment type="function">
    <text evidence="2 10 12">Catalyzes the transfer of a dimethylallyl group onto the adenine at position 37 in tRNAs that read codons beginning with uridine, leading to the formation of N6-(dimethylallyl)adenosine (i(6)A).</text>
</comment>
<sequence>MSMNANNKRDDFAIIITGPTASGKSDLAMQLADEMNGIIICCDSMQIYRGMDIGTAKPTAADRAAVPHRLFDIREPNSIYNVSDYVDLARRTAAEVIAMGKIPIFCGGTGQYISALAEGLQFISVPADRSLRLHLEQEYERLGGEAMLLKIAEFDQLAAAKLAPRDRKRIVRALEVWQQTGLTPTEINIRSRINGPEREYLVFACNLPRQYLYERINHRVDLMIAAGLEAEARQIRQTYPEPDAAFTVAIGYKEWLPYFDRSDENQPADRDKVVDKIRQNSRNYAKRQLSLLRGKSYVYWLNGTSTGERIEEIKFILRGRKTE</sequence>
<dbReference type="GO" id="GO:0006400">
    <property type="term" value="P:tRNA modification"/>
    <property type="evidence" value="ECO:0007669"/>
    <property type="project" value="TreeGrafter"/>
</dbReference>
<dbReference type="InterPro" id="IPR039657">
    <property type="entry name" value="Dimethylallyltransferase"/>
</dbReference>
<evidence type="ECO:0000256" key="13">
    <source>
        <dbReference type="RuleBase" id="RU003785"/>
    </source>
</evidence>
<feature type="region of interest" description="Interaction with substrate tRNA" evidence="10">
    <location>
        <begin position="43"/>
        <end position="46"/>
    </location>
</feature>
<evidence type="ECO:0000256" key="1">
    <source>
        <dbReference type="ARBA" id="ARBA00001946"/>
    </source>
</evidence>
<comment type="cofactor">
    <cofactor evidence="1 10">
        <name>Mg(2+)</name>
        <dbReference type="ChEBI" id="CHEBI:18420"/>
    </cofactor>
</comment>
<evidence type="ECO:0000256" key="2">
    <source>
        <dbReference type="ARBA" id="ARBA00003213"/>
    </source>
</evidence>
<dbReference type="Gene3D" id="1.10.20.140">
    <property type="match status" value="1"/>
</dbReference>
<keyword evidence="4 10" id="KW-0808">Transferase</keyword>
<evidence type="ECO:0000256" key="12">
    <source>
        <dbReference type="RuleBase" id="RU003784"/>
    </source>
</evidence>
<dbReference type="InterPro" id="IPR027417">
    <property type="entry name" value="P-loop_NTPase"/>
</dbReference>
<dbReference type="Proteomes" id="UP000236394">
    <property type="component" value="Unassembled WGS sequence"/>
</dbReference>
<dbReference type="Gene3D" id="3.40.50.300">
    <property type="entry name" value="P-loop containing nucleotide triphosphate hydrolases"/>
    <property type="match status" value="1"/>
</dbReference>
<dbReference type="EMBL" id="NBZD01000001">
    <property type="protein sequence ID" value="PNH19683.1"/>
    <property type="molecule type" value="Genomic_DNA"/>
</dbReference>
<feature type="binding site" evidence="10">
    <location>
        <begin position="20"/>
        <end position="25"/>
    </location>
    <ligand>
        <name>substrate</name>
    </ligand>
</feature>
<dbReference type="Pfam" id="PF01715">
    <property type="entry name" value="IPPT"/>
    <property type="match status" value="1"/>
</dbReference>
<proteinExistence type="inferred from homology"/>
<evidence type="ECO:0000313" key="14">
    <source>
        <dbReference type="EMBL" id="PNH19683.1"/>
    </source>
</evidence>
<evidence type="ECO:0000256" key="6">
    <source>
        <dbReference type="ARBA" id="ARBA00022741"/>
    </source>
</evidence>
<dbReference type="PANTHER" id="PTHR11088">
    <property type="entry name" value="TRNA DIMETHYLALLYLTRANSFERASE"/>
    <property type="match status" value="1"/>
</dbReference>
<dbReference type="SUPFAM" id="SSF52540">
    <property type="entry name" value="P-loop containing nucleoside triphosphate hydrolases"/>
    <property type="match status" value="2"/>
</dbReference>
<keyword evidence="6 10" id="KW-0547">Nucleotide-binding</keyword>
<comment type="catalytic activity">
    <reaction evidence="9 10 11">
        <text>adenosine(37) in tRNA + dimethylallyl diphosphate = N(6)-dimethylallyladenosine(37) in tRNA + diphosphate</text>
        <dbReference type="Rhea" id="RHEA:26482"/>
        <dbReference type="Rhea" id="RHEA-COMP:10162"/>
        <dbReference type="Rhea" id="RHEA-COMP:10375"/>
        <dbReference type="ChEBI" id="CHEBI:33019"/>
        <dbReference type="ChEBI" id="CHEBI:57623"/>
        <dbReference type="ChEBI" id="CHEBI:74411"/>
        <dbReference type="ChEBI" id="CHEBI:74415"/>
        <dbReference type="EC" id="2.5.1.75"/>
    </reaction>
</comment>
<feature type="site" description="Interaction with substrate tRNA" evidence="10">
    <location>
        <position position="109"/>
    </location>
</feature>
<evidence type="ECO:0000256" key="5">
    <source>
        <dbReference type="ARBA" id="ARBA00022694"/>
    </source>
</evidence>
<dbReference type="HAMAP" id="MF_00185">
    <property type="entry name" value="IPP_trans"/>
    <property type="match status" value="1"/>
</dbReference>
<keyword evidence="8 10" id="KW-0460">Magnesium</keyword>
<dbReference type="AlphaFoldDB" id="A0A2J8B4H8"/>
<comment type="subunit">
    <text evidence="10">Monomer.</text>
</comment>